<feature type="transmembrane region" description="Helical" evidence="9">
    <location>
        <begin position="36"/>
        <end position="55"/>
    </location>
</feature>
<dbReference type="CDD" id="cd00082">
    <property type="entry name" value="HisKA"/>
    <property type="match status" value="1"/>
</dbReference>
<dbReference type="InterPro" id="IPR005467">
    <property type="entry name" value="His_kinase_dom"/>
</dbReference>
<feature type="transmembrane region" description="Helical" evidence="9">
    <location>
        <begin position="75"/>
        <end position="93"/>
    </location>
</feature>
<evidence type="ECO:0000256" key="6">
    <source>
        <dbReference type="ARBA" id="ARBA00022777"/>
    </source>
</evidence>
<dbReference type="EC" id="2.7.13.3" evidence="2"/>
<keyword evidence="6" id="KW-0418">Kinase</keyword>
<dbReference type="InterPro" id="IPR003661">
    <property type="entry name" value="HisK_dim/P_dom"/>
</dbReference>
<evidence type="ECO:0000256" key="9">
    <source>
        <dbReference type="SAM" id="Phobius"/>
    </source>
</evidence>
<keyword evidence="8" id="KW-0902">Two-component regulatory system</keyword>
<reference evidence="11 12" key="1">
    <citation type="submission" date="2020-02" db="EMBL/GenBank/DDBJ databases">
        <title>Draft genome sequence of Limisphaera ngatamarikiensis NGM72.4T, a thermophilic Verrucomicrobia grouped in subdivision 3.</title>
        <authorList>
            <person name="Carere C.R."/>
            <person name="Steen J."/>
            <person name="Hugenholtz P."/>
            <person name="Stott M.B."/>
        </authorList>
    </citation>
    <scope>NUCLEOTIDE SEQUENCE [LARGE SCALE GENOMIC DNA]</scope>
    <source>
        <strain evidence="11 12">NGM72.4</strain>
    </source>
</reference>
<accession>A0A6M1RJC0</accession>
<dbReference type="InterPro" id="IPR004358">
    <property type="entry name" value="Sig_transdc_His_kin-like_C"/>
</dbReference>
<dbReference type="SMART" id="SM00388">
    <property type="entry name" value="HisKA"/>
    <property type="match status" value="1"/>
</dbReference>
<proteinExistence type="predicted"/>
<dbReference type="PANTHER" id="PTHR43065:SF10">
    <property type="entry name" value="PEROXIDE STRESS-ACTIVATED HISTIDINE KINASE MAK3"/>
    <property type="match status" value="1"/>
</dbReference>
<dbReference type="GO" id="GO:0005524">
    <property type="term" value="F:ATP binding"/>
    <property type="evidence" value="ECO:0007669"/>
    <property type="project" value="UniProtKB-KW"/>
</dbReference>
<evidence type="ECO:0000256" key="3">
    <source>
        <dbReference type="ARBA" id="ARBA00022553"/>
    </source>
</evidence>
<sequence>MKGIRSWLARLVRLLEAPAAQAVQQDRRVQRLQREVVLPAKLVVLAAVYHYMLGAPWAEQPDSSFGVVLEALREFFFVYVGLNLVGWAVLLGVRRFPPGTVQWISFVLGFADGLFLGGLTVLTGGFDSVLYWVFPALIVLNSICIPLATPQLVLNLLLSGFFLLAGLVEPGLRSQELSVPQLPPRAQRKPIPPIRPLDLPDPYAVAARLQQGNDTLGRLLWQRLSEAARERIRELAHVPGQEELLRQVLADELNRLLPLSRYVVQPEEVTEVPGEPFLLRLVILWLLTFCCYGVQVLAARQRQVEEEAKEFAARSAQLHAAGRLAAEFAHQIKNPLAIINNAAFTLRRRVGADPAAASSLELIQEEVEKADRIITQVMGYAELSEGRVEKVPVREAIERAVRRVFPPGLDTGIRVELELREPLPVLLMQRRHFDDVLVNLLQNARDVLDGRGEVKVSARCVSDTVLEVVVSDNGPGIPADKLERIFEPYFTMRPKGTGLGLAIVKHNTELYGGRVRVESELGKGARFTVTFPIRAMDGAPSNGAGFAA</sequence>
<feature type="transmembrane region" description="Helical" evidence="9">
    <location>
        <begin position="100"/>
        <end position="123"/>
    </location>
</feature>
<dbReference type="Pfam" id="PF02518">
    <property type="entry name" value="HATPase_c"/>
    <property type="match status" value="1"/>
</dbReference>
<dbReference type="InterPro" id="IPR036097">
    <property type="entry name" value="HisK_dim/P_sf"/>
</dbReference>
<evidence type="ECO:0000256" key="2">
    <source>
        <dbReference type="ARBA" id="ARBA00012438"/>
    </source>
</evidence>
<feature type="transmembrane region" description="Helical" evidence="9">
    <location>
        <begin position="129"/>
        <end position="148"/>
    </location>
</feature>
<dbReference type="EMBL" id="JAAKYA010000072">
    <property type="protein sequence ID" value="NGO39826.1"/>
    <property type="molecule type" value="Genomic_DNA"/>
</dbReference>
<evidence type="ECO:0000256" key="1">
    <source>
        <dbReference type="ARBA" id="ARBA00000085"/>
    </source>
</evidence>
<keyword evidence="9" id="KW-1133">Transmembrane helix</keyword>
<dbReference type="AlphaFoldDB" id="A0A6M1RJC0"/>
<comment type="catalytic activity">
    <reaction evidence="1">
        <text>ATP + protein L-histidine = ADP + protein N-phospho-L-histidine.</text>
        <dbReference type="EC" id="2.7.13.3"/>
    </reaction>
</comment>
<keyword evidence="12" id="KW-1185">Reference proteome</keyword>
<evidence type="ECO:0000259" key="10">
    <source>
        <dbReference type="PROSITE" id="PS50109"/>
    </source>
</evidence>
<dbReference type="PRINTS" id="PR00344">
    <property type="entry name" value="BCTRLSENSOR"/>
</dbReference>
<evidence type="ECO:0000313" key="12">
    <source>
        <dbReference type="Proteomes" id="UP000477311"/>
    </source>
</evidence>
<evidence type="ECO:0000313" key="11">
    <source>
        <dbReference type="EMBL" id="NGO39826.1"/>
    </source>
</evidence>
<dbReference type="InterPro" id="IPR003594">
    <property type="entry name" value="HATPase_dom"/>
</dbReference>
<keyword evidence="9" id="KW-0812">Transmembrane</keyword>
<keyword evidence="5" id="KW-0547">Nucleotide-binding</keyword>
<dbReference type="SMART" id="SM00387">
    <property type="entry name" value="HATPase_c"/>
    <property type="match status" value="1"/>
</dbReference>
<evidence type="ECO:0000256" key="8">
    <source>
        <dbReference type="ARBA" id="ARBA00023012"/>
    </source>
</evidence>
<evidence type="ECO:0000256" key="7">
    <source>
        <dbReference type="ARBA" id="ARBA00022840"/>
    </source>
</evidence>
<dbReference type="GO" id="GO:0000155">
    <property type="term" value="F:phosphorelay sensor kinase activity"/>
    <property type="evidence" value="ECO:0007669"/>
    <property type="project" value="InterPro"/>
</dbReference>
<feature type="domain" description="Histidine kinase" evidence="10">
    <location>
        <begin position="327"/>
        <end position="535"/>
    </location>
</feature>
<comment type="caution">
    <text evidence="11">The sequence shown here is derived from an EMBL/GenBank/DDBJ whole genome shotgun (WGS) entry which is preliminary data.</text>
</comment>
<dbReference type="PROSITE" id="PS50109">
    <property type="entry name" value="HIS_KIN"/>
    <property type="match status" value="1"/>
</dbReference>
<name>A0A6M1RJC0_9BACT</name>
<dbReference type="Proteomes" id="UP000477311">
    <property type="component" value="Unassembled WGS sequence"/>
</dbReference>
<dbReference type="Gene3D" id="1.10.287.130">
    <property type="match status" value="1"/>
</dbReference>
<feature type="transmembrane region" description="Helical" evidence="9">
    <location>
        <begin position="277"/>
        <end position="299"/>
    </location>
</feature>
<evidence type="ECO:0000256" key="4">
    <source>
        <dbReference type="ARBA" id="ARBA00022679"/>
    </source>
</evidence>
<gene>
    <name evidence="11" type="ORF">G4L39_10535</name>
</gene>
<keyword evidence="9" id="KW-0472">Membrane</keyword>
<dbReference type="PANTHER" id="PTHR43065">
    <property type="entry name" value="SENSOR HISTIDINE KINASE"/>
    <property type="match status" value="1"/>
</dbReference>
<dbReference type="InterPro" id="IPR036890">
    <property type="entry name" value="HATPase_C_sf"/>
</dbReference>
<keyword evidence="7" id="KW-0067">ATP-binding</keyword>
<dbReference type="RefSeq" id="WP_165108069.1">
    <property type="nucleotide sequence ID" value="NZ_JAAKYA010000072.1"/>
</dbReference>
<organism evidence="11 12">
    <name type="scientific">Limisphaera ngatamarikiensis</name>
    <dbReference type="NCBI Taxonomy" id="1324935"/>
    <lineage>
        <taxon>Bacteria</taxon>
        <taxon>Pseudomonadati</taxon>
        <taxon>Verrucomicrobiota</taxon>
        <taxon>Verrucomicrobiia</taxon>
        <taxon>Limisphaerales</taxon>
        <taxon>Limisphaeraceae</taxon>
        <taxon>Limisphaera</taxon>
    </lineage>
</organism>
<dbReference type="CDD" id="cd00075">
    <property type="entry name" value="HATPase"/>
    <property type="match status" value="1"/>
</dbReference>
<dbReference type="SUPFAM" id="SSF55874">
    <property type="entry name" value="ATPase domain of HSP90 chaperone/DNA topoisomerase II/histidine kinase"/>
    <property type="match status" value="1"/>
</dbReference>
<evidence type="ECO:0000256" key="5">
    <source>
        <dbReference type="ARBA" id="ARBA00022741"/>
    </source>
</evidence>
<keyword evidence="4" id="KW-0808">Transferase</keyword>
<protein>
    <recommendedName>
        <fullName evidence="2">histidine kinase</fullName>
        <ecNumber evidence="2">2.7.13.3</ecNumber>
    </recommendedName>
</protein>
<dbReference type="Pfam" id="PF00512">
    <property type="entry name" value="HisKA"/>
    <property type="match status" value="1"/>
</dbReference>
<keyword evidence="3" id="KW-0597">Phosphoprotein</keyword>
<dbReference type="Gene3D" id="3.30.565.10">
    <property type="entry name" value="Histidine kinase-like ATPase, C-terminal domain"/>
    <property type="match status" value="1"/>
</dbReference>
<dbReference type="SUPFAM" id="SSF47384">
    <property type="entry name" value="Homodimeric domain of signal transducing histidine kinase"/>
    <property type="match status" value="1"/>
</dbReference>